<protein>
    <submittedName>
        <fullName evidence="1">Uncharacterized protein</fullName>
    </submittedName>
</protein>
<accession>A0A1H3KSF8</accession>
<keyword evidence="2" id="KW-1185">Reference proteome</keyword>
<evidence type="ECO:0000313" key="1">
    <source>
        <dbReference type="EMBL" id="SDY54595.1"/>
    </source>
</evidence>
<proteinExistence type="predicted"/>
<dbReference type="EMBL" id="FNQC01000001">
    <property type="protein sequence ID" value="SDY54595.1"/>
    <property type="molecule type" value="Genomic_DNA"/>
</dbReference>
<gene>
    <name evidence="1" type="ORF">SAMN05444412_101488</name>
</gene>
<reference evidence="1 2" key="1">
    <citation type="submission" date="2016-10" db="EMBL/GenBank/DDBJ databases">
        <authorList>
            <person name="Varghese N."/>
            <person name="Submissions S."/>
        </authorList>
    </citation>
    <scope>NUCLEOTIDE SEQUENCE [LARGE SCALE GENOMIC DNA]</scope>
    <source>
        <strain evidence="1 2">DSM 17997</strain>
    </source>
</reference>
<evidence type="ECO:0000313" key="2">
    <source>
        <dbReference type="Proteomes" id="UP000199663"/>
    </source>
</evidence>
<organism evidence="1 2">
    <name type="scientific">Rhodonellum ikkaensis</name>
    <dbReference type="NCBI Taxonomy" id="336829"/>
    <lineage>
        <taxon>Bacteria</taxon>
        <taxon>Pseudomonadati</taxon>
        <taxon>Bacteroidota</taxon>
        <taxon>Cytophagia</taxon>
        <taxon>Cytophagales</taxon>
        <taxon>Cytophagaceae</taxon>
        <taxon>Rhodonellum</taxon>
    </lineage>
</organism>
<name>A0A1H3KSF8_9BACT</name>
<comment type="caution">
    <text evidence="1">The sequence shown here is derived from an EMBL/GenBank/DDBJ whole genome shotgun (WGS) entry which is preliminary data.</text>
</comment>
<dbReference type="RefSeq" id="WP_019596316.1">
    <property type="nucleotide sequence ID" value="NZ_FNQC01000001.1"/>
</dbReference>
<sequence>MFSNIVSKIQSTSKLKQNLLVQVTDLFQLLEQSSLNLATKLTAACGPENQVPLKVEKINDYEFVFQAGEDVLVFILQSNIVRLSEETYLSKSKYLKSDPSLNYFGQILIYNFLGETIKNERLDDPGYLLGRLMVNRENKFFLEGDRKMVYHFPELQDNPVTGQKMQDFVELLVSAALDNDLLAPAFGDIMIITYLQKLEHTSGMGHPKKIGFDSFAKNRQ</sequence>
<dbReference type="Proteomes" id="UP000199663">
    <property type="component" value="Unassembled WGS sequence"/>
</dbReference>